<feature type="transmembrane region" description="Helical" evidence="1">
    <location>
        <begin position="7"/>
        <end position="26"/>
    </location>
</feature>
<dbReference type="PANTHER" id="PTHR35813:SF1">
    <property type="entry name" value="INNER MEMBRANE PROTEIN YBAN"/>
    <property type="match status" value="1"/>
</dbReference>
<dbReference type="Proteomes" id="UP000823886">
    <property type="component" value="Unassembled WGS sequence"/>
</dbReference>
<evidence type="ECO:0000256" key="1">
    <source>
        <dbReference type="SAM" id="Phobius"/>
    </source>
</evidence>
<keyword evidence="1" id="KW-0812">Transmembrane</keyword>
<name>A0A9D2PNV5_9FIRM</name>
<accession>A0A9D2PNV5</accession>
<keyword evidence="1" id="KW-0472">Membrane</keyword>
<reference evidence="2" key="2">
    <citation type="submission" date="2021-04" db="EMBL/GenBank/DDBJ databases">
        <authorList>
            <person name="Gilroy R."/>
        </authorList>
    </citation>
    <scope>NUCLEOTIDE SEQUENCE</scope>
    <source>
        <strain evidence="2">ChiBcec2-3848</strain>
    </source>
</reference>
<dbReference type="EMBL" id="DWVZ01000177">
    <property type="protein sequence ID" value="HJC64477.1"/>
    <property type="molecule type" value="Genomic_DNA"/>
</dbReference>
<evidence type="ECO:0000313" key="3">
    <source>
        <dbReference type="Proteomes" id="UP000823886"/>
    </source>
</evidence>
<gene>
    <name evidence="2" type="ORF">H9753_12820</name>
</gene>
<feature type="transmembrane region" description="Helical" evidence="1">
    <location>
        <begin position="100"/>
        <end position="117"/>
    </location>
</feature>
<dbReference type="GO" id="GO:0005886">
    <property type="term" value="C:plasma membrane"/>
    <property type="evidence" value="ECO:0007669"/>
    <property type="project" value="TreeGrafter"/>
</dbReference>
<dbReference type="AlphaFoldDB" id="A0A9D2PNV5"/>
<comment type="caution">
    <text evidence="2">The sequence shown here is derived from an EMBL/GenBank/DDBJ whole genome shotgun (WGS) entry which is preliminary data.</text>
</comment>
<protein>
    <submittedName>
        <fullName evidence="2">YbaN family protein</fullName>
    </submittedName>
</protein>
<sequence length="131" mass="15123">MRKTKKILWIMLGFISLGVGAVGVVLPLLPSFPFLLLTLISFAKSSKKLEDWFRSTKLHRKHLEPFLERKVMTRKTKITIMLSMTIFMGIGFWFMGAVPIGRAVLAAVWLGHMIYFTRKVRTIPEQELELE</sequence>
<dbReference type="PIRSF" id="PIRSF016789">
    <property type="entry name" value="DUF454"/>
    <property type="match status" value="1"/>
</dbReference>
<dbReference type="InterPro" id="IPR007401">
    <property type="entry name" value="DUF454"/>
</dbReference>
<organism evidence="2 3">
    <name type="scientific">Candidatus Blautia merdavium</name>
    <dbReference type="NCBI Taxonomy" id="2838494"/>
    <lineage>
        <taxon>Bacteria</taxon>
        <taxon>Bacillati</taxon>
        <taxon>Bacillota</taxon>
        <taxon>Clostridia</taxon>
        <taxon>Lachnospirales</taxon>
        <taxon>Lachnospiraceae</taxon>
        <taxon>Blautia</taxon>
    </lineage>
</organism>
<keyword evidence="1" id="KW-1133">Transmembrane helix</keyword>
<proteinExistence type="predicted"/>
<reference evidence="2" key="1">
    <citation type="journal article" date="2021" name="PeerJ">
        <title>Extensive microbial diversity within the chicken gut microbiome revealed by metagenomics and culture.</title>
        <authorList>
            <person name="Gilroy R."/>
            <person name="Ravi A."/>
            <person name="Getino M."/>
            <person name="Pursley I."/>
            <person name="Horton D.L."/>
            <person name="Alikhan N.F."/>
            <person name="Baker D."/>
            <person name="Gharbi K."/>
            <person name="Hall N."/>
            <person name="Watson M."/>
            <person name="Adriaenssens E.M."/>
            <person name="Foster-Nyarko E."/>
            <person name="Jarju S."/>
            <person name="Secka A."/>
            <person name="Antonio M."/>
            <person name="Oren A."/>
            <person name="Chaudhuri R.R."/>
            <person name="La Ragione R."/>
            <person name="Hildebrand F."/>
            <person name="Pallen M.J."/>
        </authorList>
    </citation>
    <scope>NUCLEOTIDE SEQUENCE</scope>
    <source>
        <strain evidence="2">ChiBcec2-3848</strain>
    </source>
</reference>
<dbReference type="Pfam" id="PF04304">
    <property type="entry name" value="DUF454"/>
    <property type="match status" value="1"/>
</dbReference>
<dbReference type="PANTHER" id="PTHR35813">
    <property type="entry name" value="INNER MEMBRANE PROTEIN YBAN"/>
    <property type="match status" value="1"/>
</dbReference>
<evidence type="ECO:0000313" key="2">
    <source>
        <dbReference type="EMBL" id="HJC64477.1"/>
    </source>
</evidence>